<dbReference type="InterPro" id="IPR011033">
    <property type="entry name" value="PRC_barrel-like_sf"/>
</dbReference>
<dbReference type="GO" id="GO:0042274">
    <property type="term" value="P:ribosomal small subunit biogenesis"/>
    <property type="evidence" value="ECO:0007669"/>
    <property type="project" value="UniProtKB-UniRule"/>
</dbReference>
<comment type="subunit">
    <text evidence="5">Binds ribosomal protein uS19.</text>
</comment>
<feature type="domain" description="RimM N-terminal" evidence="7">
    <location>
        <begin position="6"/>
        <end position="89"/>
    </location>
</feature>
<evidence type="ECO:0000259" key="8">
    <source>
        <dbReference type="Pfam" id="PF24986"/>
    </source>
</evidence>
<dbReference type="AlphaFoldDB" id="A0A7T3CIX4"/>
<dbReference type="InterPro" id="IPR002676">
    <property type="entry name" value="RimM_N"/>
</dbReference>
<reference evidence="9 10" key="1">
    <citation type="submission" date="2020-12" db="EMBL/GenBank/DDBJ databases">
        <title>FDA dAtabase for Regulatory Grade micrObial Sequences (FDA-ARGOS): Supporting development and validation of Infectious Disease Dx tests.</title>
        <authorList>
            <person name="Sproer C."/>
            <person name="Gronow S."/>
            <person name="Severitt S."/>
            <person name="Schroder I."/>
            <person name="Tallon L."/>
            <person name="Sadzewicz L."/>
            <person name="Zhao X."/>
            <person name="Boylan J."/>
            <person name="Ott S."/>
            <person name="Bowen H."/>
            <person name="Vavikolanu K."/>
            <person name="Mehta A."/>
            <person name="Aluvathingal J."/>
            <person name="Nadendla S."/>
            <person name="Lowell S."/>
            <person name="Myers T."/>
            <person name="Yan Y."/>
            <person name="Sichtig H."/>
        </authorList>
    </citation>
    <scope>NUCLEOTIDE SEQUENCE [LARGE SCALE GENOMIC DNA]</scope>
    <source>
        <strain evidence="9 10">FDAARGOS_864</strain>
    </source>
</reference>
<sequence length="229" mass="24135">MRVQAARIGKPHGIRGEVTVQLLTDDPETRFARGEVLILEPASPLAPSGTLTVAGARWNKSILVLRFEEVSDRNGAEALRNHHLLIDTEEAEETEGYYEHELTGLAVYAVDPEEWARAGEDPARARLGEPVGTVTGLQTLPTQDLLAVTLADGSESLVPFVAEIVPEVDLEAGRVVITPPPGLLELNREDADASRLAAEDGAQDGDAQAGGAQAGGAQAGGAQDGEPRP</sequence>
<dbReference type="SUPFAM" id="SSF50447">
    <property type="entry name" value="Translation proteins"/>
    <property type="match status" value="1"/>
</dbReference>
<evidence type="ECO:0000259" key="7">
    <source>
        <dbReference type="Pfam" id="PF01782"/>
    </source>
</evidence>
<evidence type="ECO:0000256" key="4">
    <source>
        <dbReference type="ARBA" id="ARBA00023186"/>
    </source>
</evidence>
<dbReference type="InterPro" id="IPR009000">
    <property type="entry name" value="Transl_B-barrel_sf"/>
</dbReference>
<comment type="subcellular location">
    <subcellularLocation>
        <location evidence="5">Cytoplasm</location>
    </subcellularLocation>
</comment>
<dbReference type="GO" id="GO:0005737">
    <property type="term" value="C:cytoplasm"/>
    <property type="evidence" value="ECO:0007669"/>
    <property type="project" value="UniProtKB-SubCell"/>
</dbReference>
<feature type="compositionally biased region" description="Gly residues" evidence="6">
    <location>
        <begin position="212"/>
        <end position="223"/>
    </location>
</feature>
<organism evidence="9 10">
    <name type="scientific">Rothia kristinae</name>
    <dbReference type="NCBI Taxonomy" id="37923"/>
    <lineage>
        <taxon>Bacteria</taxon>
        <taxon>Bacillati</taxon>
        <taxon>Actinomycetota</taxon>
        <taxon>Actinomycetes</taxon>
        <taxon>Micrococcales</taxon>
        <taxon>Micrococcaceae</taxon>
        <taxon>Rothia</taxon>
    </lineage>
</organism>
<dbReference type="KEGG" id="rkr:I6G21_10125"/>
<dbReference type="PANTHER" id="PTHR33692">
    <property type="entry name" value="RIBOSOME MATURATION FACTOR RIMM"/>
    <property type="match status" value="1"/>
</dbReference>
<dbReference type="GO" id="GO:0005840">
    <property type="term" value="C:ribosome"/>
    <property type="evidence" value="ECO:0007669"/>
    <property type="project" value="InterPro"/>
</dbReference>
<keyword evidence="1 5" id="KW-0963">Cytoplasm</keyword>
<evidence type="ECO:0000256" key="1">
    <source>
        <dbReference type="ARBA" id="ARBA00022490"/>
    </source>
</evidence>
<keyword evidence="2 5" id="KW-0690">Ribosome biogenesis</keyword>
<evidence type="ECO:0000256" key="3">
    <source>
        <dbReference type="ARBA" id="ARBA00022552"/>
    </source>
</evidence>
<keyword evidence="4 5" id="KW-0143">Chaperone</keyword>
<evidence type="ECO:0000256" key="5">
    <source>
        <dbReference type="HAMAP-Rule" id="MF_00014"/>
    </source>
</evidence>
<dbReference type="Proteomes" id="UP000594975">
    <property type="component" value="Chromosome"/>
</dbReference>
<dbReference type="InterPro" id="IPR011961">
    <property type="entry name" value="RimM"/>
</dbReference>
<dbReference type="RefSeq" id="WP_129357463.1">
    <property type="nucleotide sequence ID" value="NZ_CP065738.1"/>
</dbReference>
<evidence type="ECO:0000313" key="10">
    <source>
        <dbReference type="Proteomes" id="UP000594975"/>
    </source>
</evidence>
<comment type="function">
    <text evidence="5">An accessory protein needed during the final step in the assembly of 30S ribosomal subunit, possibly for assembly of the head region. Essential for efficient processing of 16S rRNA. May be needed both before and after RbfA during the maturation of 16S rRNA. It has affinity for free ribosomal 30S subunits but not for 70S ribosomes.</text>
</comment>
<dbReference type="SUPFAM" id="SSF50346">
    <property type="entry name" value="PRC-barrel domain"/>
    <property type="match status" value="1"/>
</dbReference>
<dbReference type="GO" id="GO:0043022">
    <property type="term" value="F:ribosome binding"/>
    <property type="evidence" value="ECO:0007669"/>
    <property type="project" value="InterPro"/>
</dbReference>
<dbReference type="NCBIfam" id="TIGR02273">
    <property type="entry name" value="16S_RimM"/>
    <property type="match status" value="1"/>
</dbReference>
<dbReference type="InterPro" id="IPR036976">
    <property type="entry name" value="RimM_N_sf"/>
</dbReference>
<dbReference type="HAMAP" id="MF_00014">
    <property type="entry name" value="Ribosome_mat_RimM"/>
    <property type="match status" value="1"/>
</dbReference>
<protein>
    <recommendedName>
        <fullName evidence="5">Ribosome maturation factor RimM</fullName>
    </recommendedName>
</protein>
<proteinExistence type="inferred from homology"/>
<gene>
    <name evidence="5 9" type="primary">rimM</name>
    <name evidence="9" type="ORF">I6G21_10125</name>
</gene>
<keyword evidence="3 5" id="KW-0698">rRNA processing</keyword>
<evidence type="ECO:0000256" key="6">
    <source>
        <dbReference type="SAM" id="MobiDB-lite"/>
    </source>
</evidence>
<dbReference type="GO" id="GO:0006364">
    <property type="term" value="P:rRNA processing"/>
    <property type="evidence" value="ECO:0007669"/>
    <property type="project" value="UniProtKB-UniRule"/>
</dbReference>
<evidence type="ECO:0000313" key="9">
    <source>
        <dbReference type="EMBL" id="QPT53583.1"/>
    </source>
</evidence>
<comment type="domain">
    <text evidence="5">The PRC barrel domain binds ribosomal protein uS19.</text>
</comment>
<evidence type="ECO:0000256" key="2">
    <source>
        <dbReference type="ARBA" id="ARBA00022517"/>
    </source>
</evidence>
<dbReference type="PANTHER" id="PTHR33692:SF1">
    <property type="entry name" value="RIBOSOME MATURATION FACTOR RIMM"/>
    <property type="match status" value="1"/>
</dbReference>
<dbReference type="Pfam" id="PF01782">
    <property type="entry name" value="RimM"/>
    <property type="match status" value="1"/>
</dbReference>
<accession>A0A7T3CIX4</accession>
<dbReference type="EMBL" id="CP065738">
    <property type="protein sequence ID" value="QPT53583.1"/>
    <property type="molecule type" value="Genomic_DNA"/>
</dbReference>
<dbReference type="GeneID" id="61263753"/>
<feature type="region of interest" description="Disordered" evidence="6">
    <location>
        <begin position="188"/>
        <end position="229"/>
    </location>
</feature>
<dbReference type="Gene3D" id="2.40.30.60">
    <property type="entry name" value="RimM"/>
    <property type="match status" value="1"/>
</dbReference>
<feature type="domain" description="Ribosome maturation factor RimM PRC barrel" evidence="8">
    <location>
        <begin position="128"/>
        <end position="183"/>
    </location>
</feature>
<name>A0A7T3CIX4_9MICC</name>
<dbReference type="Gene3D" id="2.30.30.240">
    <property type="entry name" value="PRC-barrel domain"/>
    <property type="match status" value="1"/>
</dbReference>
<dbReference type="Pfam" id="PF24986">
    <property type="entry name" value="PRC_RimM"/>
    <property type="match status" value="1"/>
</dbReference>
<comment type="similarity">
    <text evidence="5">Belongs to the RimM family.</text>
</comment>
<dbReference type="InterPro" id="IPR056792">
    <property type="entry name" value="PRC_RimM"/>
</dbReference>